<feature type="modified residue" description="4-aspartylphosphate" evidence="1">
    <location>
        <position position="217"/>
    </location>
</feature>
<evidence type="ECO:0000313" key="3">
    <source>
        <dbReference type="EMBL" id="GAX60373.1"/>
    </source>
</evidence>
<dbReference type="Pfam" id="PF00072">
    <property type="entry name" value="Response_reg"/>
    <property type="match status" value="1"/>
</dbReference>
<dbReference type="PANTHER" id="PTHR43228">
    <property type="entry name" value="TWO-COMPONENT RESPONSE REGULATOR"/>
    <property type="match status" value="1"/>
</dbReference>
<dbReference type="InterPro" id="IPR011006">
    <property type="entry name" value="CheY-like_superfamily"/>
</dbReference>
<gene>
    <name evidence="3" type="ORF">SCALIN_C10_0133</name>
</gene>
<dbReference type="OrthoDB" id="9800897at2"/>
<keyword evidence="3" id="KW-0418">Kinase</keyword>
<evidence type="ECO:0000256" key="1">
    <source>
        <dbReference type="PROSITE-ProRule" id="PRU00169"/>
    </source>
</evidence>
<dbReference type="PANTHER" id="PTHR43228:SF1">
    <property type="entry name" value="TWO-COMPONENT RESPONSE REGULATOR ARR22"/>
    <property type="match status" value="1"/>
</dbReference>
<comment type="caution">
    <text evidence="3">The sequence shown here is derived from an EMBL/GenBank/DDBJ whole genome shotgun (WGS) entry which is preliminary data.</text>
</comment>
<dbReference type="InterPro" id="IPR052048">
    <property type="entry name" value="ST_Response_Regulator"/>
</dbReference>
<accession>A0A286TWW2</accession>
<sequence length="286" mass="33237">MKEIIKWLRGIEHLAGEMYHQAASIYSDDDVFKKFLEHNAEDEAWHYHVMGSAALFLDSEPDFTVAISIDKETNEKIINQISTIKNGLEQNTLSKDELINKIVELELSEWNDVFLYAVNFLKDKTSEFKYPAARIQAHIKEIEHFLRTVERKSDALQKIKELPPIWIENILIVDDEELITDLIKSLLNRSGNIDVAHNGKEAFKLIKRKFYKLIIADIDMPIMDGLSFYQNTIEEYPTSSNRFLFMTGDLSSERKAYFDQNRVKYLAKPMDISVLREEAAKIIISK</sequence>
<evidence type="ECO:0000259" key="2">
    <source>
        <dbReference type="PROSITE" id="PS50110"/>
    </source>
</evidence>
<organism evidence="3 4">
    <name type="scientific">Candidatus Scalindua japonica</name>
    <dbReference type="NCBI Taxonomy" id="1284222"/>
    <lineage>
        <taxon>Bacteria</taxon>
        <taxon>Pseudomonadati</taxon>
        <taxon>Planctomycetota</taxon>
        <taxon>Candidatus Brocadiia</taxon>
        <taxon>Candidatus Brocadiales</taxon>
        <taxon>Candidatus Scalinduaceae</taxon>
        <taxon>Candidatus Scalindua</taxon>
    </lineage>
</organism>
<dbReference type="AlphaFoldDB" id="A0A286TWW2"/>
<dbReference type="EMBL" id="BAOS01000010">
    <property type="protein sequence ID" value="GAX60373.1"/>
    <property type="molecule type" value="Genomic_DNA"/>
</dbReference>
<keyword evidence="4" id="KW-1185">Reference proteome</keyword>
<dbReference type="CDD" id="cd17546">
    <property type="entry name" value="REC_hyHK_CKI1_RcsC-like"/>
    <property type="match status" value="1"/>
</dbReference>
<protein>
    <submittedName>
        <fullName evidence="3">Histidine kinase</fullName>
    </submittedName>
</protein>
<dbReference type="PROSITE" id="PS50110">
    <property type="entry name" value="RESPONSE_REGULATORY"/>
    <property type="match status" value="1"/>
</dbReference>
<dbReference type="InterPro" id="IPR001789">
    <property type="entry name" value="Sig_transdc_resp-reg_receiver"/>
</dbReference>
<evidence type="ECO:0000313" key="4">
    <source>
        <dbReference type="Proteomes" id="UP000218542"/>
    </source>
</evidence>
<reference evidence="4" key="1">
    <citation type="journal article" date="2017" name="Environ. Microbiol. Rep.">
        <title>Genetic Diversity of Marine Anaerobic Ammonium-Oxidizing Bacteria as Revealed by Genomic and Proteomic Analyses of 'Candidatus Scalindua japonica'.</title>
        <authorList>
            <person name="Oshiki M."/>
            <person name="Mizuto K."/>
            <person name="Kimura Z."/>
            <person name="Kindaichi T."/>
            <person name="Satoh H."/>
            <person name="Okabe S."/>
        </authorList>
    </citation>
    <scope>NUCLEOTIDE SEQUENCE [LARGE SCALE GENOMIC DNA]</scope>
    <source>
        <strain evidence="4">husup-a2</strain>
    </source>
</reference>
<dbReference type="Gene3D" id="3.40.50.2300">
    <property type="match status" value="1"/>
</dbReference>
<keyword evidence="3" id="KW-0808">Transferase</keyword>
<feature type="domain" description="Response regulatory" evidence="2">
    <location>
        <begin position="169"/>
        <end position="283"/>
    </location>
</feature>
<dbReference type="GO" id="GO:0000160">
    <property type="term" value="P:phosphorelay signal transduction system"/>
    <property type="evidence" value="ECO:0007669"/>
    <property type="project" value="InterPro"/>
</dbReference>
<dbReference type="SUPFAM" id="SSF47240">
    <property type="entry name" value="Ferritin-like"/>
    <property type="match status" value="1"/>
</dbReference>
<keyword evidence="1" id="KW-0597">Phosphoprotein</keyword>
<dbReference type="SUPFAM" id="SSF52172">
    <property type="entry name" value="CheY-like"/>
    <property type="match status" value="1"/>
</dbReference>
<name>A0A286TWW2_9BACT</name>
<dbReference type="Proteomes" id="UP000218542">
    <property type="component" value="Unassembled WGS sequence"/>
</dbReference>
<dbReference type="InterPro" id="IPR009078">
    <property type="entry name" value="Ferritin-like_SF"/>
</dbReference>
<dbReference type="GO" id="GO:0016301">
    <property type="term" value="F:kinase activity"/>
    <property type="evidence" value="ECO:0007669"/>
    <property type="project" value="UniProtKB-KW"/>
</dbReference>
<proteinExistence type="predicted"/>
<dbReference type="SMART" id="SM00448">
    <property type="entry name" value="REC"/>
    <property type="match status" value="1"/>
</dbReference>
<dbReference type="RefSeq" id="WP_096893688.1">
    <property type="nucleotide sequence ID" value="NZ_BAOS01000010.1"/>
</dbReference>